<dbReference type="OrthoDB" id="464305at2"/>
<organism evidence="1 2">
    <name type="scientific">Planktothrix tepida PCC 9214</name>
    <dbReference type="NCBI Taxonomy" id="671072"/>
    <lineage>
        <taxon>Bacteria</taxon>
        <taxon>Bacillati</taxon>
        <taxon>Cyanobacteriota</taxon>
        <taxon>Cyanophyceae</taxon>
        <taxon>Oscillatoriophycideae</taxon>
        <taxon>Oscillatoriales</taxon>
        <taxon>Microcoleaceae</taxon>
        <taxon>Planktothrix</taxon>
    </lineage>
</organism>
<protein>
    <submittedName>
        <fullName evidence="1">Uncharacterized protein</fullName>
    </submittedName>
</protein>
<keyword evidence="2" id="KW-1185">Reference proteome</keyword>
<evidence type="ECO:0000313" key="1">
    <source>
        <dbReference type="EMBL" id="CUR35909.1"/>
    </source>
</evidence>
<dbReference type="Proteomes" id="UP000184315">
    <property type="component" value="Unassembled WGS sequence"/>
</dbReference>
<name>A0A1J1LTJ5_9CYAN</name>
<gene>
    <name evidence="1" type="ORF">PL921480019</name>
</gene>
<accession>A0A1J1LTJ5</accession>
<reference evidence="2" key="1">
    <citation type="submission" date="2015-10" db="EMBL/GenBank/DDBJ databases">
        <authorList>
            <person name="Regsiter A."/>
            <person name="william w."/>
        </authorList>
    </citation>
    <scope>NUCLEOTIDE SEQUENCE [LARGE SCALE GENOMIC DNA]</scope>
</reference>
<evidence type="ECO:0000313" key="2">
    <source>
        <dbReference type="Proteomes" id="UP000184315"/>
    </source>
</evidence>
<dbReference type="RefSeq" id="WP_072717052.1">
    <property type="nucleotide sequence ID" value="NZ_LN889764.1"/>
</dbReference>
<proteinExistence type="predicted"/>
<sequence length="66" mass="7542">MKTLNFFPLANQETSQPSTVAILSGEMIHIIYPNGKVELITTDNVQENRSQHHLKTCIVWGRVEDF</sequence>
<dbReference type="EMBL" id="CZDF01000188">
    <property type="protein sequence ID" value="CUR35909.1"/>
    <property type="molecule type" value="Genomic_DNA"/>
</dbReference>
<dbReference type="AlphaFoldDB" id="A0A1J1LTJ5"/>